<accession>A0A177TG89</accession>
<organism evidence="1 2">
    <name type="scientific">Tilletia indica</name>
    <dbReference type="NCBI Taxonomy" id="43049"/>
    <lineage>
        <taxon>Eukaryota</taxon>
        <taxon>Fungi</taxon>
        <taxon>Dikarya</taxon>
        <taxon>Basidiomycota</taxon>
        <taxon>Ustilaginomycotina</taxon>
        <taxon>Exobasidiomycetes</taxon>
        <taxon>Tilletiales</taxon>
        <taxon>Tilletiaceae</taxon>
        <taxon>Tilletia</taxon>
    </lineage>
</organism>
<gene>
    <name evidence="1" type="ORF">A4X13_0g1874</name>
</gene>
<dbReference type="EMBL" id="LWDF02000081">
    <property type="protein sequence ID" value="KAE8258153.1"/>
    <property type="molecule type" value="Genomic_DNA"/>
</dbReference>
<reference evidence="1" key="1">
    <citation type="submission" date="2016-04" db="EMBL/GenBank/DDBJ databases">
        <authorList>
            <person name="Nguyen H.D."/>
            <person name="Samba Siva P."/>
            <person name="Cullis J."/>
            <person name="Levesque C.A."/>
            <person name="Hambleton S."/>
        </authorList>
    </citation>
    <scope>NUCLEOTIDE SEQUENCE</scope>
    <source>
        <strain evidence="1">DAOMC 236416</strain>
    </source>
</reference>
<evidence type="ECO:0000313" key="1">
    <source>
        <dbReference type="EMBL" id="KAE8258153.1"/>
    </source>
</evidence>
<protein>
    <submittedName>
        <fullName evidence="1">Uncharacterized protein</fullName>
    </submittedName>
</protein>
<comment type="caution">
    <text evidence="1">The sequence shown here is derived from an EMBL/GenBank/DDBJ whole genome shotgun (WGS) entry which is preliminary data.</text>
</comment>
<keyword evidence="2" id="KW-1185">Reference proteome</keyword>
<sequence>MSEAYQPFLTTSPPWVFPPISFDETVAPVEFDMLNSPLSTLNSCKNFASYLAKYLREHGIESKQVKDARYAFDYAYRVRRGLKVDAQAVRYKDKHLGAWTLPTERDSNDKPSTSPSA</sequence>
<dbReference type="Proteomes" id="UP000077521">
    <property type="component" value="Unassembled WGS sequence"/>
</dbReference>
<proteinExistence type="predicted"/>
<name>A0A177TG89_9BASI</name>
<reference evidence="1" key="2">
    <citation type="journal article" date="2019" name="IMA Fungus">
        <title>Genome sequencing and comparison of five Tilletia species to identify candidate genes for the detection of regulated species infecting wheat.</title>
        <authorList>
            <person name="Nguyen H.D.T."/>
            <person name="Sultana T."/>
            <person name="Kesanakurti P."/>
            <person name="Hambleton S."/>
        </authorList>
    </citation>
    <scope>NUCLEOTIDE SEQUENCE</scope>
    <source>
        <strain evidence="1">DAOMC 236416</strain>
    </source>
</reference>
<evidence type="ECO:0000313" key="2">
    <source>
        <dbReference type="Proteomes" id="UP000077521"/>
    </source>
</evidence>
<dbReference type="AlphaFoldDB" id="A0A177TG89"/>